<reference evidence="3" key="3">
    <citation type="submission" date="2015-04" db="UniProtKB">
        <authorList>
            <consortium name="EnsemblPlants"/>
        </authorList>
    </citation>
    <scope>IDENTIFICATION</scope>
    <source>
        <strain evidence="3">cv. Jemalong A17</strain>
    </source>
</reference>
<proteinExistence type="predicted"/>
<feature type="signal peptide" evidence="1">
    <location>
        <begin position="1"/>
        <end position="26"/>
    </location>
</feature>
<dbReference type="GO" id="GO:0004857">
    <property type="term" value="F:enzyme inhibitor activity"/>
    <property type="evidence" value="ECO:0007669"/>
    <property type="project" value="InterPro"/>
</dbReference>
<reference evidence="2 4" key="2">
    <citation type="journal article" date="2014" name="BMC Genomics">
        <title>An improved genome release (version Mt4.0) for the model legume Medicago truncatula.</title>
        <authorList>
            <person name="Tang H."/>
            <person name="Krishnakumar V."/>
            <person name="Bidwell S."/>
            <person name="Rosen B."/>
            <person name="Chan A."/>
            <person name="Zhou S."/>
            <person name="Gentzbittel L."/>
            <person name="Childs K.L."/>
            <person name="Yandell M."/>
            <person name="Gundlach H."/>
            <person name="Mayer K.F."/>
            <person name="Schwartz D.C."/>
            <person name="Town C.D."/>
        </authorList>
    </citation>
    <scope>GENOME REANNOTATION</scope>
    <source>
        <strain evidence="3 4">cv. Jemalong A17</strain>
    </source>
</reference>
<keyword evidence="4" id="KW-1185">Reference proteome</keyword>
<dbReference type="SUPFAM" id="SSF101148">
    <property type="entry name" value="Plant invertase/pectin methylesterase inhibitor"/>
    <property type="match status" value="1"/>
</dbReference>
<dbReference type="HOGENOM" id="CLU_107780_0_0_1"/>
<accession>G7KHP5</accession>
<evidence type="ECO:0000313" key="2">
    <source>
        <dbReference type="EMBL" id="AES75267.1"/>
    </source>
</evidence>
<evidence type="ECO:0000256" key="1">
    <source>
        <dbReference type="SAM" id="SignalP"/>
    </source>
</evidence>
<gene>
    <name evidence="3" type="primary">11417175</name>
    <name evidence="2" type="ordered locus">MTR_6g034800</name>
</gene>
<dbReference type="CDD" id="cd15796">
    <property type="entry name" value="CIF_like"/>
    <property type="match status" value="1"/>
</dbReference>
<dbReference type="OMA" id="PANCERD"/>
<protein>
    <submittedName>
        <fullName evidence="2">Plant invertase/pectin methylesterase inhibitor protein</fullName>
    </submittedName>
</protein>
<dbReference type="EnsemblPlants" id="AES75267">
    <property type="protein sequence ID" value="AES75267"/>
    <property type="gene ID" value="MTR_6g034800"/>
</dbReference>
<dbReference type="InterPro" id="IPR034087">
    <property type="entry name" value="C/VIF1"/>
</dbReference>
<dbReference type="AlphaFoldDB" id="G7KHP5"/>
<dbReference type="PANTHER" id="PTHR31890">
    <property type="entry name" value="PLANT INVERTASE/PECTIN METHYLESTERASE INHIBITOR SUPERFAMILY PROTEIN"/>
    <property type="match status" value="1"/>
</dbReference>
<feature type="chain" id="PRO_5014573650" evidence="1">
    <location>
        <begin position="27"/>
        <end position="179"/>
    </location>
</feature>
<dbReference type="InterPro" id="IPR035513">
    <property type="entry name" value="Invertase/methylesterase_inhib"/>
</dbReference>
<organism evidence="2 4">
    <name type="scientific">Medicago truncatula</name>
    <name type="common">Barrel medic</name>
    <name type="synonym">Medicago tribuloides</name>
    <dbReference type="NCBI Taxonomy" id="3880"/>
    <lineage>
        <taxon>Eukaryota</taxon>
        <taxon>Viridiplantae</taxon>
        <taxon>Streptophyta</taxon>
        <taxon>Embryophyta</taxon>
        <taxon>Tracheophyta</taxon>
        <taxon>Spermatophyta</taxon>
        <taxon>Magnoliopsida</taxon>
        <taxon>eudicotyledons</taxon>
        <taxon>Gunneridae</taxon>
        <taxon>Pentapetalae</taxon>
        <taxon>rosids</taxon>
        <taxon>fabids</taxon>
        <taxon>Fabales</taxon>
        <taxon>Fabaceae</taxon>
        <taxon>Papilionoideae</taxon>
        <taxon>50 kb inversion clade</taxon>
        <taxon>NPAAA clade</taxon>
        <taxon>Hologalegina</taxon>
        <taxon>IRL clade</taxon>
        <taxon>Trifolieae</taxon>
        <taxon>Medicago</taxon>
    </lineage>
</organism>
<dbReference type="Gene3D" id="1.20.140.40">
    <property type="entry name" value="Invertase/pectin methylesterase inhibitor family protein"/>
    <property type="match status" value="1"/>
</dbReference>
<dbReference type="PaxDb" id="3880-AES75267"/>
<name>G7KHP5_MEDTR</name>
<sequence>MKSTTQTSLFIFFLCIISYAPLPTISISLYESLCNEYNNPGQNIQLCLNILKTDPKITSATNYHDLSLHILELVLNDAAAVQRDFFEKRKLFPTDPALNSCYNEFYVTTINELQKALILLPTDPHTARDSAIAAGFGANNCETAFEKPQEKYVRAAIHLRNNEMYFLCVIASLSIIHLM</sequence>
<evidence type="ECO:0000313" key="3">
    <source>
        <dbReference type="EnsemblPlants" id="AES75267"/>
    </source>
</evidence>
<dbReference type="OrthoDB" id="1401161at2759"/>
<dbReference type="EMBL" id="CM001222">
    <property type="protein sequence ID" value="AES75267.1"/>
    <property type="molecule type" value="Genomic_DNA"/>
</dbReference>
<dbReference type="PANTHER" id="PTHR31890:SF9">
    <property type="entry name" value="PLANT INVERTASE_PECTIN METHYLESTERASE INHIBITOR SUPERFAMILY PROTEIN"/>
    <property type="match status" value="1"/>
</dbReference>
<keyword evidence="1" id="KW-0732">Signal</keyword>
<dbReference type="Proteomes" id="UP000002051">
    <property type="component" value="Chromosome 6"/>
</dbReference>
<evidence type="ECO:0000313" key="4">
    <source>
        <dbReference type="Proteomes" id="UP000002051"/>
    </source>
</evidence>
<reference evidence="2 4" key="1">
    <citation type="journal article" date="2011" name="Nature">
        <title>The Medicago genome provides insight into the evolution of rhizobial symbioses.</title>
        <authorList>
            <person name="Young N.D."/>
            <person name="Debelle F."/>
            <person name="Oldroyd G.E."/>
            <person name="Geurts R."/>
            <person name="Cannon S.B."/>
            <person name="Udvardi M.K."/>
            <person name="Benedito V.A."/>
            <person name="Mayer K.F."/>
            <person name="Gouzy J."/>
            <person name="Schoof H."/>
            <person name="Van de Peer Y."/>
            <person name="Proost S."/>
            <person name="Cook D.R."/>
            <person name="Meyers B.C."/>
            <person name="Spannagl M."/>
            <person name="Cheung F."/>
            <person name="De Mita S."/>
            <person name="Krishnakumar V."/>
            <person name="Gundlach H."/>
            <person name="Zhou S."/>
            <person name="Mudge J."/>
            <person name="Bharti A.K."/>
            <person name="Murray J.D."/>
            <person name="Naoumkina M.A."/>
            <person name="Rosen B."/>
            <person name="Silverstein K.A."/>
            <person name="Tang H."/>
            <person name="Rombauts S."/>
            <person name="Zhao P.X."/>
            <person name="Zhou P."/>
            <person name="Barbe V."/>
            <person name="Bardou P."/>
            <person name="Bechner M."/>
            <person name="Bellec A."/>
            <person name="Berger A."/>
            <person name="Berges H."/>
            <person name="Bidwell S."/>
            <person name="Bisseling T."/>
            <person name="Choisne N."/>
            <person name="Couloux A."/>
            <person name="Denny R."/>
            <person name="Deshpande S."/>
            <person name="Dai X."/>
            <person name="Doyle J.J."/>
            <person name="Dudez A.M."/>
            <person name="Farmer A.D."/>
            <person name="Fouteau S."/>
            <person name="Franken C."/>
            <person name="Gibelin C."/>
            <person name="Gish J."/>
            <person name="Goldstein S."/>
            <person name="Gonzalez A.J."/>
            <person name="Green P.J."/>
            <person name="Hallab A."/>
            <person name="Hartog M."/>
            <person name="Hua A."/>
            <person name="Humphray S.J."/>
            <person name="Jeong D.H."/>
            <person name="Jing Y."/>
            <person name="Jocker A."/>
            <person name="Kenton S.M."/>
            <person name="Kim D.J."/>
            <person name="Klee K."/>
            <person name="Lai H."/>
            <person name="Lang C."/>
            <person name="Lin S."/>
            <person name="Macmil S.L."/>
            <person name="Magdelenat G."/>
            <person name="Matthews L."/>
            <person name="McCorrison J."/>
            <person name="Monaghan E.L."/>
            <person name="Mun J.H."/>
            <person name="Najar F.Z."/>
            <person name="Nicholson C."/>
            <person name="Noirot C."/>
            <person name="O'Bleness M."/>
            <person name="Paule C.R."/>
            <person name="Poulain J."/>
            <person name="Prion F."/>
            <person name="Qin B."/>
            <person name="Qu C."/>
            <person name="Retzel E.F."/>
            <person name="Riddle C."/>
            <person name="Sallet E."/>
            <person name="Samain S."/>
            <person name="Samson N."/>
            <person name="Sanders I."/>
            <person name="Saurat O."/>
            <person name="Scarpelli C."/>
            <person name="Schiex T."/>
            <person name="Segurens B."/>
            <person name="Severin A.J."/>
            <person name="Sherrier D.J."/>
            <person name="Shi R."/>
            <person name="Sims S."/>
            <person name="Singer S.R."/>
            <person name="Sinharoy S."/>
            <person name="Sterck L."/>
            <person name="Viollet A."/>
            <person name="Wang B.B."/>
            <person name="Wang K."/>
            <person name="Wang M."/>
            <person name="Wang X."/>
            <person name="Warfsmann J."/>
            <person name="Weissenbach J."/>
            <person name="White D.D."/>
            <person name="White J.D."/>
            <person name="Wiley G.B."/>
            <person name="Wincker P."/>
            <person name="Xing Y."/>
            <person name="Yang L."/>
            <person name="Yao Z."/>
            <person name="Ying F."/>
            <person name="Zhai J."/>
            <person name="Zhou L."/>
            <person name="Zuber A."/>
            <person name="Denarie J."/>
            <person name="Dixon R.A."/>
            <person name="May G.D."/>
            <person name="Schwartz D.C."/>
            <person name="Rogers J."/>
            <person name="Quetier F."/>
            <person name="Town C.D."/>
            <person name="Roe B.A."/>
        </authorList>
    </citation>
    <scope>NUCLEOTIDE SEQUENCE [LARGE SCALE GENOMIC DNA]</scope>
    <source>
        <strain evidence="2">A17</strain>
        <strain evidence="3 4">cv. Jemalong A17</strain>
    </source>
</reference>
<dbReference type="InterPro" id="IPR006501">
    <property type="entry name" value="Pectinesterase_inhib_dom"/>
</dbReference>
<dbReference type="NCBIfam" id="TIGR01614">
    <property type="entry name" value="PME_inhib"/>
    <property type="match status" value="1"/>
</dbReference>